<dbReference type="OrthoDB" id="9805316at2"/>
<reference evidence="9" key="1">
    <citation type="submission" date="2017-06" db="EMBL/GenBank/DDBJ databases">
        <title>Whole genome sequence of Laribacter hongkongensis LHGZ1.</title>
        <authorList>
            <person name="Chen D."/>
            <person name="Wu H."/>
            <person name="Chen J."/>
        </authorList>
    </citation>
    <scope>NUCLEOTIDE SEQUENCE [LARGE SCALE GENOMIC DNA]</scope>
    <source>
        <strain evidence="9">LHGZ1</strain>
    </source>
</reference>
<dbReference type="SFLD" id="SFLDS00005">
    <property type="entry name" value="Isoprenoid_Synthase_Type_I"/>
    <property type="match status" value="1"/>
</dbReference>
<dbReference type="GO" id="GO:0016114">
    <property type="term" value="P:terpenoid biosynthetic process"/>
    <property type="evidence" value="ECO:0007669"/>
    <property type="project" value="UniProtKB-ARBA"/>
</dbReference>
<dbReference type="SFLD" id="SFLDG01017">
    <property type="entry name" value="Polyprenyl_Transferase_Like"/>
    <property type="match status" value="1"/>
</dbReference>
<gene>
    <name evidence="8" type="primary">ispA</name>
    <name evidence="8" type="ORF">LHGZ1_2391</name>
</gene>
<dbReference type="GO" id="GO:0004659">
    <property type="term" value="F:prenyltransferase activity"/>
    <property type="evidence" value="ECO:0007669"/>
    <property type="project" value="InterPro"/>
</dbReference>
<comment type="cofactor">
    <cofactor evidence="1">
        <name>Mg(2+)</name>
        <dbReference type="ChEBI" id="CHEBI:18420"/>
    </cofactor>
</comment>
<dbReference type="SUPFAM" id="SSF48576">
    <property type="entry name" value="Terpenoid synthases"/>
    <property type="match status" value="1"/>
</dbReference>
<proteinExistence type="inferred from homology"/>
<dbReference type="RefSeq" id="WP_088861185.1">
    <property type="nucleotide sequence ID" value="NZ_CP022115.1"/>
</dbReference>
<dbReference type="InterPro" id="IPR053378">
    <property type="entry name" value="Prenyl_diphosphate_synthase"/>
</dbReference>
<evidence type="ECO:0000313" key="8">
    <source>
        <dbReference type="EMBL" id="ASJ25222.1"/>
    </source>
</evidence>
<organism evidence="8 9">
    <name type="scientific">Laribacter hongkongensis</name>
    <dbReference type="NCBI Taxonomy" id="168471"/>
    <lineage>
        <taxon>Bacteria</taxon>
        <taxon>Pseudomonadati</taxon>
        <taxon>Pseudomonadota</taxon>
        <taxon>Betaproteobacteria</taxon>
        <taxon>Neisseriales</taxon>
        <taxon>Aquaspirillaceae</taxon>
        <taxon>Laribacter</taxon>
    </lineage>
</organism>
<dbReference type="PANTHER" id="PTHR43281:SF1">
    <property type="entry name" value="FARNESYL DIPHOSPHATE SYNTHASE"/>
    <property type="match status" value="1"/>
</dbReference>
<dbReference type="AlphaFoldDB" id="A0A248LKP8"/>
<dbReference type="CDD" id="cd00685">
    <property type="entry name" value="Trans_IPPS_HT"/>
    <property type="match status" value="1"/>
</dbReference>
<keyword evidence="3 7" id="KW-0808">Transferase</keyword>
<comment type="similarity">
    <text evidence="2 7">Belongs to the FPP/GGPP synthase family.</text>
</comment>
<protein>
    <submittedName>
        <fullName evidence="8">IspA</fullName>
    </submittedName>
</protein>
<name>A0A248LKP8_9NEIS</name>
<keyword evidence="6" id="KW-0414">Isoprene biosynthesis</keyword>
<keyword evidence="5" id="KW-0460">Magnesium</keyword>
<dbReference type="Proteomes" id="UP000197424">
    <property type="component" value="Chromosome"/>
</dbReference>
<evidence type="ECO:0000256" key="7">
    <source>
        <dbReference type="RuleBase" id="RU004466"/>
    </source>
</evidence>
<dbReference type="EMBL" id="CP022115">
    <property type="protein sequence ID" value="ASJ25222.1"/>
    <property type="molecule type" value="Genomic_DNA"/>
</dbReference>
<dbReference type="Gene3D" id="1.10.600.10">
    <property type="entry name" value="Farnesyl Diphosphate Synthase"/>
    <property type="match status" value="1"/>
</dbReference>
<dbReference type="PROSITE" id="PS00723">
    <property type="entry name" value="POLYPRENYL_SYNTHASE_1"/>
    <property type="match status" value="1"/>
</dbReference>
<dbReference type="PROSITE" id="PS00444">
    <property type="entry name" value="POLYPRENYL_SYNTHASE_2"/>
    <property type="match status" value="1"/>
</dbReference>
<dbReference type="PANTHER" id="PTHR43281">
    <property type="entry name" value="FARNESYL DIPHOSPHATE SYNTHASE"/>
    <property type="match status" value="1"/>
</dbReference>
<dbReference type="InterPro" id="IPR000092">
    <property type="entry name" value="Polyprenyl_synt"/>
</dbReference>
<dbReference type="InterPro" id="IPR033749">
    <property type="entry name" value="Polyprenyl_synt_CS"/>
</dbReference>
<sequence>MTDTDFLPWMTDIQQRVETALAASLPAGTHAATPLFDAMRYAALDGGKRVRPLLVFAAGDVSGATPEALSAAACAVECIHAYSLVHDDLPCMDDDVLRRGKPTCHIAHGEAMALLAGDALQAHAFELLAIPLPGVVPARQLAMVSALAHAAGPRGMCGGQAIDLAAVGHALDQTALEYMHCLKTGALIQAAVRLGALAGSPGDDELVALDRYARRIGLAFQVIDDVLDCEADSATLGKTAGKDAAHDKPTYVSLMGLGEARSYAHALLADAHEALALFGARARRLQQLADYIVARSF</sequence>
<evidence type="ECO:0000256" key="1">
    <source>
        <dbReference type="ARBA" id="ARBA00001946"/>
    </source>
</evidence>
<evidence type="ECO:0000256" key="6">
    <source>
        <dbReference type="ARBA" id="ARBA00023229"/>
    </source>
</evidence>
<evidence type="ECO:0000313" key="9">
    <source>
        <dbReference type="Proteomes" id="UP000197424"/>
    </source>
</evidence>
<keyword evidence="4" id="KW-0479">Metal-binding</keyword>
<accession>A0A248LKP8</accession>
<evidence type="ECO:0000256" key="4">
    <source>
        <dbReference type="ARBA" id="ARBA00022723"/>
    </source>
</evidence>
<evidence type="ECO:0000256" key="3">
    <source>
        <dbReference type="ARBA" id="ARBA00022679"/>
    </source>
</evidence>
<evidence type="ECO:0000256" key="5">
    <source>
        <dbReference type="ARBA" id="ARBA00022842"/>
    </source>
</evidence>
<dbReference type="InterPro" id="IPR008949">
    <property type="entry name" value="Isoprenoid_synthase_dom_sf"/>
</dbReference>
<dbReference type="FunFam" id="1.10.600.10:FF:000001">
    <property type="entry name" value="Geranylgeranyl diphosphate synthase"/>
    <property type="match status" value="1"/>
</dbReference>
<dbReference type="Pfam" id="PF00348">
    <property type="entry name" value="polyprenyl_synt"/>
    <property type="match status" value="1"/>
</dbReference>
<dbReference type="GO" id="GO:0046872">
    <property type="term" value="F:metal ion binding"/>
    <property type="evidence" value="ECO:0007669"/>
    <property type="project" value="UniProtKB-KW"/>
</dbReference>
<dbReference type="GO" id="GO:0005737">
    <property type="term" value="C:cytoplasm"/>
    <property type="evidence" value="ECO:0007669"/>
    <property type="project" value="UniProtKB-ARBA"/>
</dbReference>
<evidence type="ECO:0000256" key="2">
    <source>
        <dbReference type="ARBA" id="ARBA00006706"/>
    </source>
</evidence>
<dbReference type="NCBIfam" id="NF045485">
    <property type="entry name" value="FPPsyn"/>
    <property type="match status" value="1"/>
</dbReference>